<dbReference type="AlphaFoldDB" id="A0A345NLJ9"/>
<evidence type="ECO:0000313" key="2">
    <source>
        <dbReference type="Proteomes" id="UP000253790"/>
    </source>
</evidence>
<dbReference type="EMBL" id="CP031229">
    <property type="protein sequence ID" value="AXH95907.1"/>
    <property type="molecule type" value="Genomic_DNA"/>
</dbReference>
<dbReference type="Proteomes" id="UP000253790">
    <property type="component" value="Chromosome"/>
</dbReference>
<organism evidence="1 2">
    <name type="scientific">Ornithinimicrobium avium</name>
    <dbReference type="NCBI Taxonomy" id="2283195"/>
    <lineage>
        <taxon>Bacteria</taxon>
        <taxon>Bacillati</taxon>
        <taxon>Actinomycetota</taxon>
        <taxon>Actinomycetes</taxon>
        <taxon>Micrococcales</taxon>
        <taxon>Ornithinimicrobiaceae</taxon>
        <taxon>Ornithinimicrobium</taxon>
    </lineage>
</organism>
<keyword evidence="2" id="KW-1185">Reference proteome</keyword>
<evidence type="ECO:0000313" key="1">
    <source>
        <dbReference type="EMBL" id="AXH95907.1"/>
    </source>
</evidence>
<reference evidence="1 2" key="1">
    <citation type="submission" date="2018-07" db="EMBL/GenBank/DDBJ databases">
        <title>Complete genome sequencing of Ornithinimicrobium sp. AMA3305.</title>
        <authorList>
            <person name="Bae J.-W."/>
        </authorList>
    </citation>
    <scope>NUCLEOTIDE SEQUENCE [LARGE SCALE GENOMIC DNA]</scope>
    <source>
        <strain evidence="1 2">AMA3305</strain>
    </source>
</reference>
<proteinExistence type="predicted"/>
<name>A0A345NLJ9_9MICO</name>
<dbReference type="RefSeq" id="WP_114927672.1">
    <property type="nucleotide sequence ID" value="NZ_CP031229.1"/>
</dbReference>
<dbReference type="KEGG" id="orn:DV701_06985"/>
<gene>
    <name evidence="1" type="ORF">DV701_06985</name>
</gene>
<accession>A0A345NLJ9</accession>
<protein>
    <submittedName>
        <fullName evidence="1">Uncharacterized protein</fullName>
    </submittedName>
</protein>
<sequence>MYGKYGRSDCSSATTVTGELRHFYPYWTDPLVAKGSFYLATGSRLVSAAGVSGWDYYTKAIGTPNSYQSANFRFGNS</sequence>